<comment type="caution">
    <text evidence="3">The sequence shown here is derived from an EMBL/GenBank/DDBJ whole genome shotgun (WGS) entry which is preliminary data.</text>
</comment>
<feature type="region of interest" description="Disordered" evidence="1">
    <location>
        <begin position="264"/>
        <end position="285"/>
    </location>
</feature>
<sequence length="387" mass="43377">MKGMIPALGGGNAPRIQVHKTALISAGPEICFSQHVVQRGMSSIALKMQPCREPPPVIRLNRDSTCICEGRERAQYDPTKPTFQRDCVIYGLAGAVRTSIELQKCPICPGRRRRYVGPDPRTEGLFNYNNRILVTHELLDDYTSVYTSSETPFTAYVTVMQRRYNSNQAASSEFMPEAMFRAVWFAYVNLQDFCGDMCCQRCGPSPQDIIWDGVTVGFNQKHLLPSLRPPTISDDGAPIRTNNYIGKQQILQDAKLRRDLRRVVQRGKGKGKRRDTVVSEDDENSEPILDKSDAAVKAEVEWLKLIPDVFLHLSRIDEGLGLLFMEHFGLSAEAVASKVYKNLFLQLAADESTFQMLNKAALDQLRVFNEDPCDITASQLIGCPALL</sequence>
<keyword evidence="4" id="KW-1185">Reference proteome</keyword>
<accession>A0A9P7FQU7</accession>
<evidence type="ECO:0000313" key="3">
    <source>
        <dbReference type="EMBL" id="KAG5633745.1"/>
    </source>
</evidence>
<protein>
    <recommendedName>
        <fullName evidence="2">HMG domain-containing protein</fullName>
    </recommendedName>
</protein>
<dbReference type="EMBL" id="JABCKI010007134">
    <property type="protein sequence ID" value="KAG5633745.1"/>
    <property type="molecule type" value="Genomic_DNA"/>
</dbReference>
<evidence type="ECO:0000259" key="2">
    <source>
        <dbReference type="Pfam" id="PF18717"/>
    </source>
</evidence>
<evidence type="ECO:0000256" key="1">
    <source>
        <dbReference type="SAM" id="MobiDB-lite"/>
    </source>
</evidence>
<dbReference type="InterPro" id="IPR040648">
    <property type="entry name" value="HMGXB3_CxC4"/>
</dbReference>
<gene>
    <name evidence="3" type="ORF">H0H81_005593</name>
</gene>
<feature type="compositionally biased region" description="Basic residues" evidence="1">
    <location>
        <begin position="264"/>
        <end position="273"/>
    </location>
</feature>
<dbReference type="Pfam" id="PF18717">
    <property type="entry name" value="CxC4"/>
    <property type="match status" value="1"/>
</dbReference>
<feature type="domain" description="HMG" evidence="2">
    <location>
        <begin position="53"/>
        <end position="187"/>
    </location>
</feature>
<reference evidence="3" key="1">
    <citation type="submission" date="2021-02" db="EMBL/GenBank/DDBJ databases">
        <authorList>
            <person name="Nieuwenhuis M."/>
            <person name="Van De Peppel L.J.J."/>
        </authorList>
    </citation>
    <scope>NUCLEOTIDE SEQUENCE</scope>
    <source>
        <strain evidence="3">D49</strain>
    </source>
</reference>
<proteinExistence type="predicted"/>
<dbReference type="OrthoDB" id="5598737at2759"/>
<reference evidence="3" key="2">
    <citation type="submission" date="2021-10" db="EMBL/GenBank/DDBJ databases">
        <title>Phylogenomics reveals ancestral predisposition of the termite-cultivated fungus Termitomyces towards a domesticated lifestyle.</title>
        <authorList>
            <person name="Auxier B."/>
            <person name="Grum-Grzhimaylo A."/>
            <person name="Cardenas M.E."/>
            <person name="Lodge J.D."/>
            <person name="Laessoe T."/>
            <person name="Pedersen O."/>
            <person name="Smith M.E."/>
            <person name="Kuyper T.W."/>
            <person name="Franco-Molano E.A."/>
            <person name="Baroni T.J."/>
            <person name="Aanen D.K."/>
        </authorList>
    </citation>
    <scope>NUCLEOTIDE SEQUENCE</scope>
    <source>
        <strain evidence="3">D49</strain>
    </source>
</reference>
<evidence type="ECO:0000313" key="4">
    <source>
        <dbReference type="Proteomes" id="UP000717328"/>
    </source>
</evidence>
<dbReference type="Proteomes" id="UP000717328">
    <property type="component" value="Unassembled WGS sequence"/>
</dbReference>
<organism evidence="3 4">
    <name type="scientific">Sphagnurus paluster</name>
    <dbReference type="NCBI Taxonomy" id="117069"/>
    <lineage>
        <taxon>Eukaryota</taxon>
        <taxon>Fungi</taxon>
        <taxon>Dikarya</taxon>
        <taxon>Basidiomycota</taxon>
        <taxon>Agaricomycotina</taxon>
        <taxon>Agaricomycetes</taxon>
        <taxon>Agaricomycetidae</taxon>
        <taxon>Agaricales</taxon>
        <taxon>Tricholomatineae</taxon>
        <taxon>Lyophyllaceae</taxon>
        <taxon>Sphagnurus</taxon>
    </lineage>
</organism>
<dbReference type="AlphaFoldDB" id="A0A9P7FQU7"/>
<feature type="non-terminal residue" evidence="3">
    <location>
        <position position="387"/>
    </location>
</feature>
<name>A0A9P7FQU7_9AGAR</name>